<name>A0ABS3S892_9ACTN</name>
<proteinExistence type="predicted"/>
<gene>
    <name evidence="1" type="ORF">J4709_47440</name>
</gene>
<comment type="caution">
    <text evidence="1">The sequence shown here is derived from an EMBL/GenBank/DDBJ whole genome shotgun (WGS) entry which is preliminary data.</text>
</comment>
<organism evidence="1 2">
    <name type="scientific">Actinomadura violacea</name>
    <dbReference type="NCBI Taxonomy" id="2819934"/>
    <lineage>
        <taxon>Bacteria</taxon>
        <taxon>Bacillati</taxon>
        <taxon>Actinomycetota</taxon>
        <taxon>Actinomycetes</taxon>
        <taxon>Streptosporangiales</taxon>
        <taxon>Thermomonosporaceae</taxon>
        <taxon>Actinomadura</taxon>
    </lineage>
</organism>
<sequence>MPGGHLKEQQIHPAERLALPGGGLADIDLRMIPLVRALWALNFTTMGCCQDLGESIEHNGHGSPVQAKDRQRWATFYKGHAWLKLPVNDAERLIGILGGDQIFGHRMRRWTHPEAWQAVLWLIPTDDGCARPEPTAQITFPAPQIKDLVNLLTTRWKTLNDARL</sequence>
<reference evidence="1 2" key="1">
    <citation type="submission" date="2021-03" db="EMBL/GenBank/DDBJ databases">
        <title>Actinomadura violae sp. nov., isolated from lichen in Thailand.</title>
        <authorList>
            <person name="Kanchanasin P."/>
            <person name="Saeng-In P."/>
            <person name="Phongsopitanun W."/>
            <person name="Yuki M."/>
            <person name="Kudo T."/>
            <person name="Ohkuma M."/>
            <person name="Tanasupawat S."/>
        </authorList>
    </citation>
    <scope>NUCLEOTIDE SEQUENCE [LARGE SCALE GENOMIC DNA]</scope>
    <source>
        <strain evidence="1 2">LCR2-06</strain>
    </source>
</reference>
<accession>A0ABS3S892</accession>
<dbReference type="Proteomes" id="UP000680206">
    <property type="component" value="Unassembled WGS sequence"/>
</dbReference>
<evidence type="ECO:0000313" key="1">
    <source>
        <dbReference type="EMBL" id="MBO2465222.1"/>
    </source>
</evidence>
<evidence type="ECO:0000313" key="2">
    <source>
        <dbReference type="Proteomes" id="UP000680206"/>
    </source>
</evidence>
<dbReference type="EMBL" id="JAGEPF010000043">
    <property type="protein sequence ID" value="MBO2465222.1"/>
    <property type="molecule type" value="Genomic_DNA"/>
</dbReference>
<keyword evidence="2" id="KW-1185">Reference proteome</keyword>
<protein>
    <submittedName>
        <fullName evidence="1">Uncharacterized protein</fullName>
    </submittedName>
</protein>
<dbReference type="RefSeq" id="WP_208252071.1">
    <property type="nucleotide sequence ID" value="NZ_JAGEPF010000043.1"/>
</dbReference>